<feature type="non-terminal residue" evidence="3">
    <location>
        <position position="198"/>
    </location>
</feature>
<gene>
    <name evidence="3" type="ORF">FWILDA_LOCUS19450</name>
</gene>
<feature type="compositionally biased region" description="Pro residues" evidence="2">
    <location>
        <begin position="189"/>
        <end position="198"/>
    </location>
</feature>
<sequence length="198" mass="21901">IVEPLTELDLVTAVAKLIAKLKGGTDLDSRLEFLIAYRDAPANSLKKQAYTAVNNYQTQVEQLIKRLQTQKNKRKSSLQELVSAKSEAELNQAYQLIQQDPQLTSPSPTPSASQLAQLLRTIVGSDSPKNDLVNLSTKIKLYSTASDPEKSTLYQQYGAVIDQLDQEIQAELTRRQEAEEEQRDTPTSPSTPPPSSGM</sequence>
<feature type="region of interest" description="Disordered" evidence="2">
    <location>
        <begin position="168"/>
        <end position="198"/>
    </location>
</feature>
<name>A0A9W4TAP7_9GLOM</name>
<feature type="non-terminal residue" evidence="3">
    <location>
        <position position="1"/>
    </location>
</feature>
<feature type="coiled-coil region" evidence="1">
    <location>
        <begin position="46"/>
        <end position="80"/>
    </location>
</feature>
<evidence type="ECO:0000256" key="2">
    <source>
        <dbReference type="SAM" id="MobiDB-lite"/>
    </source>
</evidence>
<keyword evidence="1" id="KW-0175">Coiled coil</keyword>
<proteinExistence type="predicted"/>
<dbReference type="OrthoDB" id="10576410at2759"/>
<evidence type="ECO:0000313" key="3">
    <source>
        <dbReference type="EMBL" id="CAI2200196.1"/>
    </source>
</evidence>
<accession>A0A9W4TAP7</accession>
<dbReference type="AlphaFoldDB" id="A0A9W4TAP7"/>
<organism evidence="3 4">
    <name type="scientific">Funneliformis geosporum</name>
    <dbReference type="NCBI Taxonomy" id="1117311"/>
    <lineage>
        <taxon>Eukaryota</taxon>
        <taxon>Fungi</taxon>
        <taxon>Fungi incertae sedis</taxon>
        <taxon>Mucoromycota</taxon>
        <taxon>Glomeromycotina</taxon>
        <taxon>Glomeromycetes</taxon>
        <taxon>Glomerales</taxon>
        <taxon>Glomeraceae</taxon>
        <taxon>Funneliformis</taxon>
    </lineage>
</organism>
<dbReference type="EMBL" id="CAMKVN010023627">
    <property type="protein sequence ID" value="CAI2200196.1"/>
    <property type="molecule type" value="Genomic_DNA"/>
</dbReference>
<reference evidence="3" key="1">
    <citation type="submission" date="2022-08" db="EMBL/GenBank/DDBJ databases">
        <authorList>
            <person name="Kallberg Y."/>
            <person name="Tangrot J."/>
            <person name="Rosling A."/>
        </authorList>
    </citation>
    <scope>NUCLEOTIDE SEQUENCE</scope>
    <source>
        <strain evidence="3">Wild A</strain>
    </source>
</reference>
<dbReference type="Proteomes" id="UP001153678">
    <property type="component" value="Unassembled WGS sequence"/>
</dbReference>
<comment type="caution">
    <text evidence="3">The sequence shown here is derived from an EMBL/GenBank/DDBJ whole genome shotgun (WGS) entry which is preliminary data.</text>
</comment>
<keyword evidence="4" id="KW-1185">Reference proteome</keyword>
<evidence type="ECO:0000256" key="1">
    <source>
        <dbReference type="SAM" id="Coils"/>
    </source>
</evidence>
<evidence type="ECO:0000313" key="4">
    <source>
        <dbReference type="Proteomes" id="UP001153678"/>
    </source>
</evidence>
<protein>
    <submittedName>
        <fullName evidence="3">12053_t:CDS:1</fullName>
    </submittedName>
</protein>